<dbReference type="HOGENOM" id="CLU_410873_0_0_9"/>
<feature type="coiled-coil region" evidence="1">
    <location>
        <begin position="396"/>
        <end position="476"/>
    </location>
</feature>
<proteinExistence type="predicted"/>
<dbReference type="AlphaFoldDB" id="J7ZWN5"/>
<name>J7ZWN5_BACCE</name>
<accession>J7ZWN5</accession>
<comment type="caution">
    <text evidence="3">The sequence shown here is derived from an EMBL/GenBank/DDBJ whole genome shotgun (WGS) entry which is preliminary data.</text>
</comment>
<evidence type="ECO:0000313" key="3">
    <source>
        <dbReference type="EMBL" id="EJQ35327.1"/>
    </source>
</evidence>
<dbReference type="RefSeq" id="WP_002107504.1">
    <property type="nucleotide sequence ID" value="NZ_JH792007.1"/>
</dbReference>
<evidence type="ECO:0000256" key="1">
    <source>
        <dbReference type="SAM" id="Coils"/>
    </source>
</evidence>
<feature type="region of interest" description="Disordered" evidence="2">
    <location>
        <begin position="619"/>
        <end position="638"/>
    </location>
</feature>
<keyword evidence="1" id="KW-0175">Coiled coil</keyword>
<sequence>MYVVEFLPKEQSKSFEKFLSKYNVSTGKQLRLSDAETLIQSYQNDYRQNDQVVLSFQDLDNEKAYDFEIPVEANEPFSLLKAVEKDLDNEDTDFSLVTQVKQGIFQTYKNEQNQETTQGFDIETKKVKKGGWFSKIFKGKEKGVSAENVASLKDDVQETKFDSFPTSADPHNDFVEMEEDKMRTAHTSFFDPNEIAALEREAVNLTKESDGSFITPEEEMLQATTRVEGNVPTKNVVENPVDEIEKELLSMEIEPGIKNGTKKEPVVDVNDNAREVDFPHYDKYLNLNQVKEKQERYASRFSVNYLLNLLGIEQKSPKTELEIRKLKHAKNVLSNKQFVLIQDAYYQDVDNTEDEIRMYLEQQYKAAVMRDYSNEAQLLLQALFDELDENMLAECNNYETKERRELEGKLESFQEKQRLELEAFQVNQQAVLKEQQTELEKRKYQLVNAHEERLTKENEQNRKQAIQEKVYELKLNAKNKLIDDKNESLSHFAKTLEDLMNVAFISQQDELSRIEEDIEIKTLTWRKEIETEKEQELEQQRLQLEKQELHLKTRKHEDAVNKGQDKETIRVLEEQLYVLTDKLNKAYAGFGQPQSAQQPMYQQAQSVQQPMYQQPAMQQPMYQQPAMQQPVMQQPMYQ</sequence>
<protein>
    <submittedName>
        <fullName evidence="3">Uncharacterized protein</fullName>
    </submittedName>
</protein>
<feature type="coiled-coil region" evidence="1">
    <location>
        <begin position="520"/>
        <end position="554"/>
    </location>
</feature>
<gene>
    <name evidence="3" type="ORF">IEE_05545</name>
</gene>
<reference evidence="3 4" key="1">
    <citation type="submission" date="2012-04" db="EMBL/GenBank/DDBJ databases">
        <title>The Genome Sequence of Bacillus cereus BAG5X1-1.</title>
        <authorList>
            <consortium name="The Broad Institute Genome Sequencing Platform"/>
            <consortium name="The Broad Institute Genome Sequencing Center for Infectious Disease"/>
            <person name="Feldgarden M."/>
            <person name="Van der Auwera G.A."/>
            <person name="Mahillon J."/>
            <person name="Duprez V."/>
            <person name="Timmery S."/>
            <person name="Mattelet C."/>
            <person name="Dierick K."/>
            <person name="Sun M."/>
            <person name="Yu Z."/>
            <person name="Zhu L."/>
            <person name="Hu X."/>
            <person name="Shank E.B."/>
            <person name="Swiecicka I."/>
            <person name="Hansen B.M."/>
            <person name="Andrup L."/>
            <person name="Young S.K."/>
            <person name="Zeng Q."/>
            <person name="Gargeya S."/>
            <person name="Fitzgerald M."/>
            <person name="Haas B."/>
            <person name="Abouelleil A."/>
            <person name="Alvarado L."/>
            <person name="Arachchi H.M."/>
            <person name="Berlin A."/>
            <person name="Chapman S.B."/>
            <person name="Goldberg J."/>
            <person name="Griggs A."/>
            <person name="Gujja S."/>
            <person name="Hansen M."/>
            <person name="Howarth C."/>
            <person name="Imamovic A."/>
            <person name="Larimer J."/>
            <person name="McCowen C."/>
            <person name="Montmayeur A."/>
            <person name="Murphy C."/>
            <person name="Neiman D."/>
            <person name="Pearson M."/>
            <person name="Priest M."/>
            <person name="Roberts A."/>
            <person name="Saif S."/>
            <person name="Shea T."/>
            <person name="Sisk P."/>
            <person name="Sykes S."/>
            <person name="Wortman J."/>
            <person name="Nusbaum C."/>
            <person name="Birren B."/>
        </authorList>
    </citation>
    <scope>NUCLEOTIDE SEQUENCE [LARGE SCALE GENOMIC DNA]</scope>
    <source>
        <strain evidence="3 4">BAG5X1-1</strain>
    </source>
</reference>
<organism evidence="3 4">
    <name type="scientific">Bacillus cereus BAG5X1-1</name>
    <dbReference type="NCBI Taxonomy" id="1053189"/>
    <lineage>
        <taxon>Bacteria</taxon>
        <taxon>Bacillati</taxon>
        <taxon>Bacillota</taxon>
        <taxon>Bacilli</taxon>
        <taxon>Bacillales</taxon>
        <taxon>Bacillaceae</taxon>
        <taxon>Bacillus</taxon>
        <taxon>Bacillus cereus group</taxon>
    </lineage>
</organism>
<dbReference type="Proteomes" id="UP000006600">
    <property type="component" value="Unassembled WGS sequence"/>
</dbReference>
<evidence type="ECO:0000313" key="4">
    <source>
        <dbReference type="Proteomes" id="UP000006600"/>
    </source>
</evidence>
<dbReference type="EMBL" id="AHDJ01000082">
    <property type="protein sequence ID" value="EJQ35327.1"/>
    <property type="molecule type" value="Genomic_DNA"/>
</dbReference>
<evidence type="ECO:0000256" key="2">
    <source>
        <dbReference type="SAM" id="MobiDB-lite"/>
    </source>
</evidence>
<feature type="non-terminal residue" evidence="3">
    <location>
        <position position="638"/>
    </location>
</feature>